<feature type="transmembrane region" description="Helical" evidence="1">
    <location>
        <begin position="351"/>
        <end position="374"/>
    </location>
</feature>
<feature type="transmembrane region" description="Helical" evidence="1">
    <location>
        <begin position="320"/>
        <end position="344"/>
    </location>
</feature>
<evidence type="ECO:0000313" key="2">
    <source>
        <dbReference type="EMBL" id="HHY27695.1"/>
    </source>
</evidence>
<keyword evidence="1" id="KW-1133">Transmembrane helix</keyword>
<accession>A0A7C7D6T6</accession>
<dbReference type="EMBL" id="DUTF01000289">
    <property type="protein sequence ID" value="HHY27695.1"/>
    <property type="molecule type" value="Genomic_DNA"/>
</dbReference>
<organism evidence="2 3">
    <name type="scientific">Desulfitobacterium dehalogenans</name>
    <dbReference type="NCBI Taxonomy" id="36854"/>
    <lineage>
        <taxon>Bacteria</taxon>
        <taxon>Bacillati</taxon>
        <taxon>Bacillota</taxon>
        <taxon>Clostridia</taxon>
        <taxon>Eubacteriales</taxon>
        <taxon>Desulfitobacteriaceae</taxon>
        <taxon>Desulfitobacterium</taxon>
    </lineage>
</organism>
<reference evidence="2 3" key="1">
    <citation type="journal article" date="2020" name="Biotechnol. Biofuels">
        <title>New insights from the biogas microbiome by comprehensive genome-resolved metagenomics of nearly 1600 species originating from multiple anaerobic digesters.</title>
        <authorList>
            <person name="Campanaro S."/>
            <person name="Treu L."/>
            <person name="Rodriguez-R L.M."/>
            <person name="Kovalovszki A."/>
            <person name="Ziels R.M."/>
            <person name="Maus I."/>
            <person name="Zhu X."/>
            <person name="Kougias P.G."/>
            <person name="Basile A."/>
            <person name="Luo G."/>
            <person name="Schluter A."/>
            <person name="Konstantinidis K.T."/>
            <person name="Angelidaki I."/>
        </authorList>
    </citation>
    <scope>NUCLEOTIDE SEQUENCE [LARGE SCALE GENOMIC DNA]</scope>
    <source>
        <strain evidence="2">AS05jafATM_4</strain>
    </source>
</reference>
<gene>
    <name evidence="2" type="ORF">GX523_13310</name>
</gene>
<evidence type="ECO:0000256" key="1">
    <source>
        <dbReference type="SAM" id="Phobius"/>
    </source>
</evidence>
<feature type="transmembrane region" description="Helical" evidence="1">
    <location>
        <begin position="255"/>
        <end position="275"/>
    </location>
</feature>
<feature type="transmembrane region" description="Helical" evidence="1">
    <location>
        <begin position="295"/>
        <end position="314"/>
    </location>
</feature>
<dbReference type="Proteomes" id="UP000553059">
    <property type="component" value="Unassembled WGS sequence"/>
</dbReference>
<keyword evidence="1" id="KW-0472">Membrane</keyword>
<name>A0A7C7D6T6_9FIRM</name>
<feature type="transmembrane region" description="Helical" evidence="1">
    <location>
        <begin position="225"/>
        <end position="249"/>
    </location>
</feature>
<sequence>MGSVLDKLDTLFNVADRLIQATKVIGGSTIGAAMEQQQIIDTINARAGSESLGSAIYNRITKQTLALGQDVDASLAGTMSFMSNTIDPNKLEQLNGLAMRLSKLNPTEGLEGAAFSMKELMSGDYTSIAESFNMSGAMLEGSGVQQAGLKGDIDGFIKGMDELLNQQNMTQEAFQKMLDSPAAKWQRVVSNFNFNMAKAGENSVMALTPLFDLMNQMFEDGRIQAFFNGLSVAILIVSKLVSNLASIALGLETGILQNWGMVVPLLWMIIGALIIYNSKSLISMANTAKDIVLKIAHAAASSAETLAIIGLIIAQEGLNAAIALCPITWIIGAIIILIAVFYLAVAAVNHFAGTSISATGLIAGLFGVLFGFIYNRFAKFANIVLSIVEFFANVWKDPIYAVKKLFYDLSINALEDMVNIAKGIENLINRIPGMHIDITSGMEGILDKLKSERDDLESEADVVNLMRFEQKDYGEAFKSGYKWGDDLSKKFDLTNMFGLNNDIGAIAAGGEEEGIPNIDRVGEVGKINNTVDISSEDLKIMRELAEMKNIQNFVTLTPTVSVTTGDIRNGSDADTIVSQIKTMLERDIASSTSAVYG</sequence>
<proteinExistence type="predicted"/>
<keyword evidence="1" id="KW-0812">Transmembrane</keyword>
<dbReference type="AlphaFoldDB" id="A0A7C7D6T6"/>
<evidence type="ECO:0000313" key="3">
    <source>
        <dbReference type="Proteomes" id="UP000553059"/>
    </source>
</evidence>
<protein>
    <recommendedName>
        <fullName evidence="4">Phage tail tape measure protein</fullName>
    </recommendedName>
</protein>
<evidence type="ECO:0008006" key="4">
    <source>
        <dbReference type="Google" id="ProtNLM"/>
    </source>
</evidence>
<comment type="caution">
    <text evidence="2">The sequence shown here is derived from an EMBL/GenBank/DDBJ whole genome shotgun (WGS) entry which is preliminary data.</text>
</comment>